<keyword evidence="2" id="KW-1185">Reference proteome</keyword>
<evidence type="ECO:0000313" key="2">
    <source>
        <dbReference type="Proteomes" id="UP000483379"/>
    </source>
</evidence>
<protein>
    <submittedName>
        <fullName evidence="1">Uncharacterized protein</fullName>
    </submittedName>
</protein>
<dbReference type="AlphaFoldDB" id="A0A6M0K2X2"/>
<dbReference type="RefSeq" id="WP_164454118.1">
    <property type="nucleotide sequence ID" value="NZ_JAAIJQ010000058.1"/>
</dbReference>
<name>A0A6M0K2X2_9GAMM</name>
<sequence>MHDRRHRADCLRAVAQAQQDGQSQRAATAAAGVARSTLRHWSAAQATGAAPVLLAFTETPEGLQWLRRILVAAHWCITELGGAGIRVVNRSLRARCAHPWRLF</sequence>
<accession>A0A6M0K2X2</accession>
<proteinExistence type="predicted"/>
<gene>
    <name evidence="1" type="ORF">G3446_17450</name>
</gene>
<organism evidence="1 2">
    <name type="scientific">Thiorhodococcus minor</name>
    <dbReference type="NCBI Taxonomy" id="57489"/>
    <lineage>
        <taxon>Bacteria</taxon>
        <taxon>Pseudomonadati</taxon>
        <taxon>Pseudomonadota</taxon>
        <taxon>Gammaproteobacteria</taxon>
        <taxon>Chromatiales</taxon>
        <taxon>Chromatiaceae</taxon>
        <taxon>Thiorhodococcus</taxon>
    </lineage>
</organism>
<evidence type="ECO:0000313" key="1">
    <source>
        <dbReference type="EMBL" id="NEV63654.1"/>
    </source>
</evidence>
<reference evidence="1 2" key="1">
    <citation type="submission" date="2020-02" db="EMBL/GenBank/DDBJ databases">
        <title>Genome sequences of Thiorhodococcus mannitoliphagus and Thiorhodococcus minor, purple sulfur photosynthetic bacteria in the gammaproteobacterial family, Chromatiaceae.</title>
        <authorList>
            <person name="Aviles F.A."/>
            <person name="Meyer T.E."/>
            <person name="Kyndt J.A."/>
        </authorList>
    </citation>
    <scope>NUCLEOTIDE SEQUENCE [LARGE SCALE GENOMIC DNA]</scope>
    <source>
        <strain evidence="1 2">DSM 11518</strain>
    </source>
</reference>
<dbReference type="EMBL" id="JAAIJQ010000058">
    <property type="protein sequence ID" value="NEV63654.1"/>
    <property type="molecule type" value="Genomic_DNA"/>
</dbReference>
<dbReference type="Proteomes" id="UP000483379">
    <property type="component" value="Unassembled WGS sequence"/>
</dbReference>
<comment type="caution">
    <text evidence="1">The sequence shown here is derived from an EMBL/GenBank/DDBJ whole genome shotgun (WGS) entry which is preliminary data.</text>
</comment>